<dbReference type="AlphaFoldDB" id="A0A1I4UX20"/>
<feature type="transmembrane region" description="Helical" evidence="1">
    <location>
        <begin position="18"/>
        <end position="37"/>
    </location>
</feature>
<sequence length="38" mass="4317">MTGKEHEEWALDDRDAKALIGVMLALQVAFLTVTMLWL</sequence>
<protein>
    <submittedName>
        <fullName evidence="2">Uncharacterized protein</fullName>
    </submittedName>
</protein>
<dbReference type="Proteomes" id="UP000199048">
    <property type="component" value="Unassembled WGS sequence"/>
</dbReference>
<name>A0A1I4UX20_9HYPH</name>
<evidence type="ECO:0000313" key="3">
    <source>
        <dbReference type="Proteomes" id="UP000199048"/>
    </source>
</evidence>
<keyword evidence="3" id="KW-1185">Reference proteome</keyword>
<keyword evidence="1" id="KW-0812">Transmembrane</keyword>
<evidence type="ECO:0000313" key="2">
    <source>
        <dbReference type="EMBL" id="SFM93458.1"/>
    </source>
</evidence>
<reference evidence="3" key="1">
    <citation type="submission" date="2016-10" db="EMBL/GenBank/DDBJ databases">
        <authorList>
            <person name="Varghese N."/>
            <person name="Submissions S."/>
        </authorList>
    </citation>
    <scope>NUCLEOTIDE SEQUENCE [LARGE SCALE GENOMIC DNA]</scope>
    <source>
        <strain evidence="3">BL36</strain>
    </source>
</reference>
<keyword evidence="1" id="KW-0472">Membrane</keyword>
<keyword evidence="1" id="KW-1133">Transmembrane helix</keyword>
<dbReference type="EMBL" id="FOTK01000080">
    <property type="protein sequence ID" value="SFM93458.1"/>
    <property type="molecule type" value="Genomic_DNA"/>
</dbReference>
<proteinExistence type="predicted"/>
<organism evidence="2 3">
    <name type="scientific">Methylobacterium pseudosasicola</name>
    <dbReference type="NCBI Taxonomy" id="582667"/>
    <lineage>
        <taxon>Bacteria</taxon>
        <taxon>Pseudomonadati</taxon>
        <taxon>Pseudomonadota</taxon>
        <taxon>Alphaproteobacteria</taxon>
        <taxon>Hyphomicrobiales</taxon>
        <taxon>Methylobacteriaceae</taxon>
        <taxon>Methylobacterium</taxon>
    </lineage>
</organism>
<dbReference type="STRING" id="582667.SAMN05192568_10807"/>
<accession>A0A1I4UX20</accession>
<evidence type="ECO:0000256" key="1">
    <source>
        <dbReference type="SAM" id="Phobius"/>
    </source>
</evidence>
<gene>
    <name evidence="2" type="ORF">SAMN05192568_10807</name>
</gene>